<dbReference type="NCBIfam" id="TIGR01274">
    <property type="entry name" value="ACC_deam"/>
    <property type="match status" value="1"/>
</dbReference>
<dbReference type="EMBL" id="ML732605">
    <property type="protein sequence ID" value="KAB8067063.1"/>
    <property type="molecule type" value="Genomic_DNA"/>
</dbReference>
<reference evidence="8 9" key="1">
    <citation type="submission" date="2019-04" db="EMBL/GenBank/DDBJ databases">
        <title>Friends and foes A comparative genomics study of 23 Aspergillus species from section Flavi.</title>
        <authorList>
            <consortium name="DOE Joint Genome Institute"/>
            <person name="Kjaerbolling I."/>
            <person name="Vesth T."/>
            <person name="Frisvad J.C."/>
            <person name="Nybo J.L."/>
            <person name="Theobald S."/>
            <person name="Kildgaard S."/>
            <person name="Isbrandt T."/>
            <person name="Kuo A."/>
            <person name="Sato A."/>
            <person name="Lyhne E.K."/>
            <person name="Kogle M.E."/>
            <person name="Wiebenga A."/>
            <person name="Kun R.S."/>
            <person name="Lubbers R.J."/>
            <person name="Makela M.R."/>
            <person name="Barry K."/>
            <person name="Chovatia M."/>
            <person name="Clum A."/>
            <person name="Daum C."/>
            <person name="Haridas S."/>
            <person name="He G."/>
            <person name="LaButti K."/>
            <person name="Lipzen A."/>
            <person name="Mondo S."/>
            <person name="Riley R."/>
            <person name="Salamov A."/>
            <person name="Simmons B.A."/>
            <person name="Magnuson J.K."/>
            <person name="Henrissat B."/>
            <person name="Mortensen U.H."/>
            <person name="Larsen T.O."/>
            <person name="Devries R.P."/>
            <person name="Grigoriev I.V."/>
            <person name="Machida M."/>
            <person name="Baker S.E."/>
            <person name="Andersen M.R."/>
        </authorList>
    </citation>
    <scope>NUCLEOTIDE SEQUENCE [LARGE SCALE GENOMIC DNA]</scope>
    <source>
        <strain evidence="8 9">CBS 151.66</strain>
    </source>
</reference>
<proteinExistence type="inferred from homology"/>
<dbReference type="PANTHER" id="PTHR43780:SF2">
    <property type="entry name" value="1-AMINOCYCLOPROPANE-1-CARBOXYLATE DEAMINASE-RELATED"/>
    <property type="match status" value="1"/>
</dbReference>
<dbReference type="PIRSF" id="PIRSF006278">
    <property type="entry name" value="ACCD_DCysDesulf"/>
    <property type="match status" value="1"/>
</dbReference>
<dbReference type="Pfam" id="PF00291">
    <property type="entry name" value="PALP"/>
    <property type="match status" value="1"/>
</dbReference>
<name>A0A5N5WFR0_9EURO</name>
<protein>
    <submittedName>
        <fullName evidence="8">Tryptophan synthase beta subunit-like PLP-dependent enzyme</fullName>
    </submittedName>
</protein>
<gene>
    <name evidence="8" type="ORF">BDV29DRAFT_163806</name>
</gene>
<organism evidence="8 9">
    <name type="scientific">Aspergillus leporis</name>
    <dbReference type="NCBI Taxonomy" id="41062"/>
    <lineage>
        <taxon>Eukaryota</taxon>
        <taxon>Fungi</taxon>
        <taxon>Dikarya</taxon>
        <taxon>Ascomycota</taxon>
        <taxon>Pezizomycotina</taxon>
        <taxon>Eurotiomycetes</taxon>
        <taxon>Eurotiomycetidae</taxon>
        <taxon>Eurotiales</taxon>
        <taxon>Aspergillaceae</taxon>
        <taxon>Aspergillus</taxon>
        <taxon>Aspergillus subgen. Circumdati</taxon>
    </lineage>
</organism>
<evidence type="ECO:0000256" key="3">
    <source>
        <dbReference type="ARBA" id="ARBA00008639"/>
    </source>
</evidence>
<dbReference type="AlphaFoldDB" id="A0A5N5WFR0"/>
<dbReference type="InterPro" id="IPR001926">
    <property type="entry name" value="TrpB-like_PALP"/>
</dbReference>
<evidence type="ECO:0000256" key="4">
    <source>
        <dbReference type="ARBA" id="ARBA00022801"/>
    </source>
</evidence>
<keyword evidence="4" id="KW-0378">Hydrolase</keyword>
<comment type="catalytic activity">
    <reaction evidence="1">
        <text>1-aminocyclopropane-1-carboxylate + H2O = 2-oxobutanoate + NH4(+)</text>
        <dbReference type="Rhea" id="RHEA:16933"/>
        <dbReference type="ChEBI" id="CHEBI:15377"/>
        <dbReference type="ChEBI" id="CHEBI:16763"/>
        <dbReference type="ChEBI" id="CHEBI:28938"/>
        <dbReference type="ChEBI" id="CHEBI:58360"/>
        <dbReference type="EC" id="3.5.99.7"/>
    </reaction>
</comment>
<feature type="active site" description="Nucleophile" evidence="6">
    <location>
        <position position="22"/>
    </location>
</feature>
<dbReference type="InterPro" id="IPR005965">
    <property type="entry name" value="ACP_carboxylate_deaminase"/>
</dbReference>
<keyword evidence="9" id="KW-1185">Reference proteome</keyword>
<feature type="domain" description="Tryptophan synthase beta chain-like PALP" evidence="7">
    <location>
        <begin position="15"/>
        <end position="267"/>
    </location>
</feature>
<dbReference type="GO" id="GO:0019148">
    <property type="term" value="F:D-cysteine desulfhydrase activity"/>
    <property type="evidence" value="ECO:0007669"/>
    <property type="project" value="TreeGrafter"/>
</dbReference>
<dbReference type="InterPro" id="IPR036052">
    <property type="entry name" value="TrpB-like_PALP_sf"/>
</dbReference>
<accession>A0A5N5WFR0</accession>
<dbReference type="GO" id="GO:0009310">
    <property type="term" value="P:amine catabolic process"/>
    <property type="evidence" value="ECO:0007669"/>
    <property type="project" value="InterPro"/>
</dbReference>
<dbReference type="OrthoDB" id="10266364at2759"/>
<evidence type="ECO:0000313" key="8">
    <source>
        <dbReference type="EMBL" id="KAB8067063.1"/>
    </source>
</evidence>
<dbReference type="Proteomes" id="UP000326565">
    <property type="component" value="Unassembled WGS sequence"/>
</dbReference>
<dbReference type="PANTHER" id="PTHR43780">
    <property type="entry name" value="1-AMINOCYCLOPROPANE-1-CARBOXYLATE DEAMINASE-RELATED"/>
    <property type="match status" value="1"/>
</dbReference>
<feature type="non-terminal residue" evidence="8">
    <location>
        <position position="1"/>
    </location>
</feature>
<keyword evidence="5" id="KW-0663">Pyridoxal phosphate</keyword>
<evidence type="ECO:0000256" key="1">
    <source>
        <dbReference type="ARBA" id="ARBA00001132"/>
    </source>
</evidence>
<comment type="cofactor">
    <cofactor evidence="2">
        <name>pyridoxal 5'-phosphate</name>
        <dbReference type="ChEBI" id="CHEBI:597326"/>
    </cofactor>
</comment>
<dbReference type="Gene3D" id="3.40.50.1100">
    <property type="match status" value="2"/>
</dbReference>
<sequence length="287" mass="31253">YLAADALATNATTLISIGGVQSNHTRQVAAVAAKLGLKARLVQEHWVNWEDPGYEHVGNIQLSRLMGAEVRLEKDGFGIGHKETLRVLREECEGRGEVPYYIPAGASDHPLGGLGFARWAFEVREQEREMGVVFGTVVVCAVTGSTMAGMVAGFKLIEKLFPGEPGKRVVGIDGSAKPEETREQVLRIARSTGVKIGLEEGDITEEDVVLYEDYHAGTYGIPDRETWEAIEYAARMEAFITDPVYEGKSFAGMVDLVKKGVIRGNVLYAHLGGQLALNAYSRIGETK</sequence>
<evidence type="ECO:0000313" key="9">
    <source>
        <dbReference type="Proteomes" id="UP000326565"/>
    </source>
</evidence>
<dbReference type="InterPro" id="IPR027278">
    <property type="entry name" value="ACCD_DCysDesulf"/>
</dbReference>
<evidence type="ECO:0000259" key="7">
    <source>
        <dbReference type="Pfam" id="PF00291"/>
    </source>
</evidence>
<dbReference type="GO" id="GO:0030170">
    <property type="term" value="F:pyridoxal phosphate binding"/>
    <property type="evidence" value="ECO:0007669"/>
    <property type="project" value="InterPro"/>
</dbReference>
<evidence type="ECO:0000256" key="5">
    <source>
        <dbReference type="ARBA" id="ARBA00022898"/>
    </source>
</evidence>
<dbReference type="GO" id="GO:0008660">
    <property type="term" value="F:1-aminocyclopropane-1-carboxylate deaminase activity"/>
    <property type="evidence" value="ECO:0007669"/>
    <property type="project" value="UniProtKB-EC"/>
</dbReference>
<evidence type="ECO:0000256" key="2">
    <source>
        <dbReference type="ARBA" id="ARBA00001933"/>
    </source>
</evidence>
<dbReference type="SUPFAM" id="SSF53686">
    <property type="entry name" value="Tryptophan synthase beta subunit-like PLP-dependent enzymes"/>
    <property type="match status" value="1"/>
</dbReference>
<evidence type="ECO:0000256" key="6">
    <source>
        <dbReference type="PIRSR" id="PIRSR006278-1"/>
    </source>
</evidence>
<comment type="similarity">
    <text evidence="3">Belongs to the ACC deaminase/D-cysteine desulfhydrase family.</text>
</comment>